<dbReference type="Gene3D" id="3.90.1150.10">
    <property type="entry name" value="Aspartate Aminotransferase, domain 1"/>
    <property type="match status" value="1"/>
</dbReference>
<keyword evidence="7" id="KW-0032">Aminotransferase</keyword>
<evidence type="ECO:0000256" key="1">
    <source>
        <dbReference type="ARBA" id="ARBA00001933"/>
    </source>
</evidence>
<organism evidence="7 8">
    <name type="scientific">Candidatus Nitrospira nitrificans</name>
    <dbReference type="NCBI Taxonomy" id="1742973"/>
    <lineage>
        <taxon>Bacteria</taxon>
        <taxon>Pseudomonadati</taxon>
        <taxon>Nitrospirota</taxon>
        <taxon>Nitrospiria</taxon>
        <taxon>Nitrospirales</taxon>
        <taxon>Nitrospiraceae</taxon>
        <taxon>Nitrospira</taxon>
    </lineage>
</organism>
<dbReference type="GO" id="GO:0031071">
    <property type="term" value="F:cysteine desulfurase activity"/>
    <property type="evidence" value="ECO:0007669"/>
    <property type="project" value="UniProtKB-EC"/>
</dbReference>
<keyword evidence="3" id="KW-0663">Pyridoxal phosphate</keyword>
<name>A0A0S4L834_9BACT</name>
<evidence type="ECO:0000256" key="5">
    <source>
        <dbReference type="RuleBase" id="RU004504"/>
    </source>
</evidence>
<accession>A0A0S4L834</accession>
<comment type="catalytic activity">
    <reaction evidence="4">
        <text>(sulfur carrier)-H + L-cysteine = (sulfur carrier)-SH + L-alanine</text>
        <dbReference type="Rhea" id="RHEA:43892"/>
        <dbReference type="Rhea" id="RHEA-COMP:14737"/>
        <dbReference type="Rhea" id="RHEA-COMP:14739"/>
        <dbReference type="ChEBI" id="CHEBI:29917"/>
        <dbReference type="ChEBI" id="CHEBI:35235"/>
        <dbReference type="ChEBI" id="CHEBI:57972"/>
        <dbReference type="ChEBI" id="CHEBI:64428"/>
        <dbReference type="EC" id="2.8.1.7"/>
    </reaction>
</comment>
<dbReference type="STRING" id="1742973.COMA2_140107"/>
<feature type="domain" description="Aminotransferase class V" evidence="6">
    <location>
        <begin position="104"/>
        <end position="401"/>
    </location>
</feature>
<dbReference type="InterPro" id="IPR006311">
    <property type="entry name" value="TAT_signal"/>
</dbReference>
<dbReference type="Proteomes" id="UP000198736">
    <property type="component" value="Unassembled WGS sequence"/>
</dbReference>
<reference evidence="8" key="1">
    <citation type="submission" date="2015-10" db="EMBL/GenBank/DDBJ databases">
        <authorList>
            <person name="Luecker S."/>
            <person name="Luecker S."/>
        </authorList>
    </citation>
    <scope>NUCLEOTIDE SEQUENCE [LARGE SCALE GENOMIC DNA]</scope>
</reference>
<gene>
    <name evidence="7" type="ORF">COMA2_140107</name>
</gene>
<keyword evidence="7" id="KW-0808">Transferase</keyword>
<dbReference type="Gene3D" id="3.40.640.10">
    <property type="entry name" value="Type I PLP-dependent aspartate aminotransferase-like (Major domain)"/>
    <property type="match status" value="1"/>
</dbReference>
<dbReference type="InterPro" id="IPR020578">
    <property type="entry name" value="Aminotrans_V_PyrdxlP_BS"/>
</dbReference>
<keyword evidence="8" id="KW-1185">Reference proteome</keyword>
<evidence type="ECO:0000313" key="7">
    <source>
        <dbReference type="EMBL" id="CUS33847.1"/>
    </source>
</evidence>
<comment type="cofactor">
    <cofactor evidence="1 5">
        <name>pyridoxal 5'-phosphate</name>
        <dbReference type="ChEBI" id="CHEBI:597326"/>
    </cofactor>
</comment>
<comment type="similarity">
    <text evidence="2">Belongs to the class-V pyridoxal-phosphate-dependent aminotransferase family. Csd subfamily.</text>
</comment>
<proteinExistence type="inferred from homology"/>
<dbReference type="EMBL" id="CZPZ01000006">
    <property type="protein sequence ID" value="CUS33847.1"/>
    <property type="molecule type" value="Genomic_DNA"/>
</dbReference>
<dbReference type="PROSITE" id="PS00595">
    <property type="entry name" value="AA_TRANSFER_CLASS_5"/>
    <property type="match status" value="1"/>
</dbReference>
<dbReference type="OrthoDB" id="9764293at2"/>
<dbReference type="RefSeq" id="WP_090895357.1">
    <property type="nucleotide sequence ID" value="NZ_CZPZ01000006.1"/>
</dbReference>
<dbReference type="InterPro" id="IPR000192">
    <property type="entry name" value="Aminotrans_V_dom"/>
</dbReference>
<dbReference type="Pfam" id="PF00266">
    <property type="entry name" value="Aminotran_5"/>
    <property type="match status" value="1"/>
</dbReference>
<evidence type="ECO:0000259" key="6">
    <source>
        <dbReference type="Pfam" id="PF00266"/>
    </source>
</evidence>
<dbReference type="InterPro" id="IPR015421">
    <property type="entry name" value="PyrdxlP-dep_Trfase_major"/>
</dbReference>
<dbReference type="PANTHER" id="PTHR43586">
    <property type="entry name" value="CYSTEINE DESULFURASE"/>
    <property type="match status" value="1"/>
</dbReference>
<dbReference type="SUPFAM" id="SSF53383">
    <property type="entry name" value="PLP-dependent transferases"/>
    <property type="match status" value="1"/>
</dbReference>
<sequence>MSDLGRRGFLVRTGLTLGAALLTGAYARAFADRQSPRSRFKNWDDLRAQFPLSPQLIHLAAFFLASHPTPVREAIDRHRAGLDADPIGYWVEQEEKQEAKVLQAAADYLGVNPTDIALTDSTTMGLGLLYGGLQLRTGQEILTTTHDHYSTETALRLRAERTGAKIRRISLYRSLKTVSRDEMVDSLRKAISPATRILAVTWVHSSTGLKLPIHDMAQAIQSINRSRDERDRIIFCVDGVHALGVEDFRLGDLGCDFLIAGTHKWMFGPRGTGLVWGHPKAWPIARATIPTFNSQAYDLWMENKSSNDLPPSVHMTPGGFHSFEHRWALDEAFAFHHAIGKTKVTQRIHELNQQLKQGLAAMPHVTLHTPMSQDLSAGIVCFEVAGLAPRAVVEQLRLRGIVGSVTPYATKYVRLAPSLINSPKEIETTLEEVGKLRAS</sequence>
<dbReference type="InterPro" id="IPR015422">
    <property type="entry name" value="PyrdxlP-dep_Trfase_small"/>
</dbReference>
<evidence type="ECO:0000313" key="8">
    <source>
        <dbReference type="Proteomes" id="UP000198736"/>
    </source>
</evidence>
<dbReference type="GO" id="GO:0008483">
    <property type="term" value="F:transaminase activity"/>
    <property type="evidence" value="ECO:0007669"/>
    <property type="project" value="UniProtKB-KW"/>
</dbReference>
<evidence type="ECO:0000256" key="3">
    <source>
        <dbReference type="ARBA" id="ARBA00022898"/>
    </source>
</evidence>
<evidence type="ECO:0000256" key="4">
    <source>
        <dbReference type="ARBA" id="ARBA00050776"/>
    </source>
</evidence>
<dbReference type="InterPro" id="IPR015424">
    <property type="entry name" value="PyrdxlP-dep_Trfase"/>
</dbReference>
<dbReference type="PROSITE" id="PS51318">
    <property type="entry name" value="TAT"/>
    <property type="match status" value="1"/>
</dbReference>
<dbReference type="PANTHER" id="PTHR43586:SF8">
    <property type="entry name" value="CYSTEINE DESULFURASE 1, CHLOROPLASTIC"/>
    <property type="match status" value="1"/>
</dbReference>
<protein>
    <submittedName>
        <fullName evidence="7">Aminotransferase class V</fullName>
    </submittedName>
</protein>
<dbReference type="AlphaFoldDB" id="A0A0S4L834"/>
<evidence type="ECO:0000256" key="2">
    <source>
        <dbReference type="ARBA" id="ARBA00010447"/>
    </source>
</evidence>